<keyword evidence="1" id="KW-1133">Transmembrane helix</keyword>
<name>A0A9P3GY88_9APHY</name>
<dbReference type="Proteomes" id="UP000703269">
    <property type="component" value="Unassembled WGS sequence"/>
</dbReference>
<evidence type="ECO:0000313" key="2">
    <source>
        <dbReference type="EMBL" id="GJF00636.1"/>
    </source>
</evidence>
<reference evidence="2 3" key="1">
    <citation type="submission" date="2021-08" db="EMBL/GenBank/DDBJ databases">
        <title>Draft Genome Sequence of Phanerochaete sordida strain YK-624.</title>
        <authorList>
            <person name="Mori T."/>
            <person name="Dohra H."/>
            <person name="Suzuki T."/>
            <person name="Kawagishi H."/>
            <person name="Hirai H."/>
        </authorList>
    </citation>
    <scope>NUCLEOTIDE SEQUENCE [LARGE SCALE GENOMIC DNA]</scope>
    <source>
        <strain evidence="2 3">YK-624</strain>
    </source>
</reference>
<protein>
    <submittedName>
        <fullName evidence="2">Uncharacterized protein</fullName>
    </submittedName>
</protein>
<organism evidence="2 3">
    <name type="scientific">Phanerochaete sordida</name>
    <dbReference type="NCBI Taxonomy" id="48140"/>
    <lineage>
        <taxon>Eukaryota</taxon>
        <taxon>Fungi</taxon>
        <taxon>Dikarya</taxon>
        <taxon>Basidiomycota</taxon>
        <taxon>Agaricomycotina</taxon>
        <taxon>Agaricomycetes</taxon>
        <taxon>Polyporales</taxon>
        <taxon>Phanerochaetaceae</taxon>
        <taxon>Phanerochaete</taxon>
    </lineage>
</organism>
<comment type="caution">
    <text evidence="2">The sequence shown here is derived from an EMBL/GenBank/DDBJ whole genome shotgun (WGS) entry which is preliminary data.</text>
</comment>
<gene>
    <name evidence="2" type="ORF">PsYK624_169300</name>
</gene>
<dbReference type="EMBL" id="BPQB01000176">
    <property type="protein sequence ID" value="GJF00636.1"/>
    <property type="molecule type" value="Genomic_DNA"/>
</dbReference>
<dbReference type="AlphaFoldDB" id="A0A9P3GY88"/>
<evidence type="ECO:0000256" key="1">
    <source>
        <dbReference type="SAM" id="Phobius"/>
    </source>
</evidence>
<keyword evidence="1" id="KW-0472">Membrane</keyword>
<accession>A0A9P3GY88</accession>
<keyword evidence="1" id="KW-0812">Transmembrane</keyword>
<evidence type="ECO:0000313" key="3">
    <source>
        <dbReference type="Proteomes" id="UP000703269"/>
    </source>
</evidence>
<sequence length="149" mass="16743">MCPQISIKYVETAEIKRRGVQTFMTATMLTCAKSLRQFWDMRRLKLRSSVTTILLRDGAAYFTALLVLNVVLILKLTADAFFKGLSIDAIIQFMPVVLVQRFMLNLWQLNETEGPGHDSSGANRLSRLSVKLGFPSSILENIGEPLDYG</sequence>
<feature type="transmembrane region" description="Helical" evidence="1">
    <location>
        <begin position="53"/>
        <end position="74"/>
    </location>
</feature>
<keyword evidence="3" id="KW-1185">Reference proteome</keyword>
<proteinExistence type="predicted"/>